<keyword evidence="2" id="KW-1185">Reference proteome</keyword>
<dbReference type="EMBL" id="BOPD01000035">
    <property type="protein sequence ID" value="GIJ35736.1"/>
    <property type="molecule type" value="Genomic_DNA"/>
</dbReference>
<reference evidence="1" key="1">
    <citation type="submission" date="2021-01" db="EMBL/GenBank/DDBJ databases">
        <title>Whole genome shotgun sequence of Verrucosispora sediminis NBRC 107745.</title>
        <authorList>
            <person name="Komaki H."/>
            <person name="Tamura T."/>
        </authorList>
    </citation>
    <scope>NUCLEOTIDE SEQUENCE</scope>
    <source>
        <strain evidence="1">NBRC 107745</strain>
    </source>
</reference>
<dbReference type="AlphaFoldDB" id="A0A9W5XLN7"/>
<proteinExistence type="predicted"/>
<accession>A0A9W5XLN7</accession>
<comment type="caution">
    <text evidence="1">The sequence shown here is derived from an EMBL/GenBank/DDBJ whole genome shotgun (WGS) entry which is preliminary data.</text>
</comment>
<gene>
    <name evidence="1" type="ORF">Vse01_48840</name>
</gene>
<organism evidence="1 2">
    <name type="scientific">Micromonospora sediminimaris</name>
    <dbReference type="NCBI Taxonomy" id="547162"/>
    <lineage>
        <taxon>Bacteria</taxon>
        <taxon>Bacillati</taxon>
        <taxon>Actinomycetota</taxon>
        <taxon>Actinomycetes</taxon>
        <taxon>Micromonosporales</taxon>
        <taxon>Micromonosporaceae</taxon>
        <taxon>Micromonospora</taxon>
    </lineage>
</organism>
<name>A0A9W5XLN7_9ACTN</name>
<dbReference type="Proteomes" id="UP000607311">
    <property type="component" value="Unassembled WGS sequence"/>
</dbReference>
<evidence type="ECO:0000313" key="1">
    <source>
        <dbReference type="EMBL" id="GIJ35736.1"/>
    </source>
</evidence>
<evidence type="ECO:0000313" key="2">
    <source>
        <dbReference type="Proteomes" id="UP000607311"/>
    </source>
</evidence>
<protein>
    <submittedName>
        <fullName evidence="1">Uncharacterized protein</fullName>
    </submittedName>
</protein>
<sequence>MAVASPITWLSPRQSVVSQTVQDLAGILLPAAFQGLGDGVEGHPGLGTQVTHYAVADAVPTDLAVPIQAPAAAPNDLIADPVPALLRLAARHVGQTLTVRFIRAGCTLHLHDDDGVVVVATVPDLDISER</sequence>